<evidence type="ECO:0000259" key="5">
    <source>
        <dbReference type="PROSITE" id="PS51077"/>
    </source>
</evidence>
<feature type="transmembrane region" description="Helical" evidence="4">
    <location>
        <begin position="198"/>
        <end position="219"/>
    </location>
</feature>
<evidence type="ECO:0000313" key="7">
    <source>
        <dbReference type="EMBL" id="WNQ12916.1"/>
    </source>
</evidence>
<dbReference type="PROSITE" id="PS51077">
    <property type="entry name" value="HTH_ICLR"/>
    <property type="match status" value="1"/>
</dbReference>
<evidence type="ECO:0000256" key="1">
    <source>
        <dbReference type="ARBA" id="ARBA00023015"/>
    </source>
</evidence>
<dbReference type="Gene3D" id="3.30.450.40">
    <property type="match status" value="1"/>
</dbReference>
<dbReference type="Gene3D" id="1.10.10.10">
    <property type="entry name" value="Winged helix-like DNA-binding domain superfamily/Winged helix DNA-binding domain"/>
    <property type="match status" value="1"/>
</dbReference>
<protein>
    <submittedName>
        <fullName evidence="7">IclR family transcriptional regulator</fullName>
    </submittedName>
</protein>
<dbReference type="EMBL" id="CP130318">
    <property type="protein sequence ID" value="WNQ12916.1"/>
    <property type="molecule type" value="Genomic_DNA"/>
</dbReference>
<feature type="domain" description="IclR-ED" evidence="6">
    <location>
        <begin position="69"/>
        <end position="252"/>
    </location>
</feature>
<dbReference type="AlphaFoldDB" id="A0AA96LJ09"/>
<feature type="domain" description="HTH iclR-type" evidence="5">
    <location>
        <begin position="7"/>
        <end position="68"/>
    </location>
</feature>
<dbReference type="SMART" id="SM00346">
    <property type="entry name" value="HTH_ICLR"/>
    <property type="match status" value="1"/>
</dbReference>
<dbReference type="SUPFAM" id="SSF46785">
    <property type="entry name" value="Winged helix' DNA-binding domain"/>
    <property type="match status" value="1"/>
</dbReference>
<evidence type="ECO:0000313" key="8">
    <source>
        <dbReference type="Proteomes" id="UP001305702"/>
    </source>
</evidence>
<dbReference type="InterPro" id="IPR014757">
    <property type="entry name" value="Tscrpt_reg_IclR_C"/>
</dbReference>
<evidence type="ECO:0000256" key="2">
    <source>
        <dbReference type="ARBA" id="ARBA00023125"/>
    </source>
</evidence>
<sequence>METKYRVPALDKAHAILQLVAEEPFRLKQADLSKRLQIHKSSVFSLLHTMEGLGWLERSGDATYSIGMKLGLLGQSYYRSNSLMNRFHLEAKETKQRIGETIQLAKLDGYEVLYLAKEEAPTPVQLASNPGMRFPAHATALGKCLLAFAESGELDRYRESHPRLEALTPYTVTSHSQLAEQLETVRSQRYSLDTQECVMGFICCAAPVFGMGGIVAAAVSSSMPEHVWQEKRDLVIGEIAGLAERLSQSNYVWRNDVCVYKVRWR</sequence>
<dbReference type="Proteomes" id="UP001305702">
    <property type="component" value="Chromosome"/>
</dbReference>
<organism evidence="7 8">
    <name type="scientific">Paenibacillus aurantius</name>
    <dbReference type="NCBI Taxonomy" id="2918900"/>
    <lineage>
        <taxon>Bacteria</taxon>
        <taxon>Bacillati</taxon>
        <taxon>Bacillota</taxon>
        <taxon>Bacilli</taxon>
        <taxon>Bacillales</taxon>
        <taxon>Paenibacillaceae</taxon>
        <taxon>Paenibacillus</taxon>
    </lineage>
</organism>
<dbReference type="PANTHER" id="PTHR30136">
    <property type="entry name" value="HELIX-TURN-HELIX TRANSCRIPTIONAL REGULATOR, ICLR FAMILY"/>
    <property type="match status" value="1"/>
</dbReference>
<dbReference type="GO" id="GO:0003677">
    <property type="term" value="F:DNA binding"/>
    <property type="evidence" value="ECO:0007669"/>
    <property type="project" value="UniProtKB-KW"/>
</dbReference>
<keyword evidence="8" id="KW-1185">Reference proteome</keyword>
<dbReference type="InterPro" id="IPR029016">
    <property type="entry name" value="GAF-like_dom_sf"/>
</dbReference>
<dbReference type="Pfam" id="PF01614">
    <property type="entry name" value="IclR_C"/>
    <property type="match status" value="1"/>
</dbReference>
<dbReference type="RefSeq" id="WP_315606695.1">
    <property type="nucleotide sequence ID" value="NZ_CP130318.1"/>
</dbReference>
<keyword evidence="3" id="KW-0804">Transcription</keyword>
<keyword evidence="1" id="KW-0805">Transcription regulation</keyword>
<keyword evidence="4" id="KW-0812">Transmembrane</keyword>
<dbReference type="InterPro" id="IPR036388">
    <property type="entry name" value="WH-like_DNA-bd_sf"/>
</dbReference>
<dbReference type="Pfam" id="PF09339">
    <property type="entry name" value="HTH_IclR"/>
    <property type="match status" value="1"/>
</dbReference>
<dbReference type="KEGG" id="paun:MJA45_07760"/>
<keyword evidence="2" id="KW-0238">DNA-binding</keyword>
<gene>
    <name evidence="7" type="ORF">MJA45_07760</name>
</gene>
<evidence type="ECO:0000256" key="3">
    <source>
        <dbReference type="ARBA" id="ARBA00023163"/>
    </source>
</evidence>
<dbReference type="PANTHER" id="PTHR30136:SF24">
    <property type="entry name" value="HTH-TYPE TRANSCRIPTIONAL REPRESSOR ALLR"/>
    <property type="match status" value="1"/>
</dbReference>
<dbReference type="InterPro" id="IPR036390">
    <property type="entry name" value="WH_DNA-bd_sf"/>
</dbReference>
<accession>A0AA96LJ09</accession>
<dbReference type="GO" id="GO:0003700">
    <property type="term" value="F:DNA-binding transcription factor activity"/>
    <property type="evidence" value="ECO:0007669"/>
    <property type="project" value="TreeGrafter"/>
</dbReference>
<dbReference type="InterPro" id="IPR050707">
    <property type="entry name" value="HTH_MetabolicPath_Reg"/>
</dbReference>
<keyword evidence="4" id="KW-0472">Membrane</keyword>
<dbReference type="InterPro" id="IPR005471">
    <property type="entry name" value="Tscrpt_reg_IclR_N"/>
</dbReference>
<dbReference type="SUPFAM" id="SSF55781">
    <property type="entry name" value="GAF domain-like"/>
    <property type="match status" value="1"/>
</dbReference>
<evidence type="ECO:0000256" key="4">
    <source>
        <dbReference type="SAM" id="Phobius"/>
    </source>
</evidence>
<evidence type="ECO:0000259" key="6">
    <source>
        <dbReference type="PROSITE" id="PS51078"/>
    </source>
</evidence>
<dbReference type="PROSITE" id="PS51078">
    <property type="entry name" value="ICLR_ED"/>
    <property type="match status" value="1"/>
</dbReference>
<dbReference type="GO" id="GO:0045892">
    <property type="term" value="P:negative regulation of DNA-templated transcription"/>
    <property type="evidence" value="ECO:0007669"/>
    <property type="project" value="UniProtKB-ARBA"/>
</dbReference>
<proteinExistence type="predicted"/>
<name>A0AA96LJ09_9BACL</name>
<reference evidence="7 8" key="1">
    <citation type="submission" date="2022-02" db="EMBL/GenBank/DDBJ databases">
        <title>Paenibacillus sp. MBLB1776 Whole Genome Shotgun Sequencing.</title>
        <authorList>
            <person name="Hwang C.Y."/>
            <person name="Cho E.-S."/>
            <person name="Seo M.-J."/>
        </authorList>
    </citation>
    <scope>NUCLEOTIDE SEQUENCE [LARGE SCALE GENOMIC DNA]</scope>
    <source>
        <strain evidence="7 8">MBLB1776</strain>
    </source>
</reference>
<keyword evidence="4" id="KW-1133">Transmembrane helix</keyword>